<feature type="chain" id="PRO_5041437872" evidence="2">
    <location>
        <begin position="30"/>
        <end position="309"/>
    </location>
</feature>
<keyword evidence="2" id="KW-0732">Signal</keyword>
<name>A0AA41TYS3_9ACTN</name>
<reference evidence="3" key="1">
    <citation type="submission" date="2022-01" db="EMBL/GenBank/DDBJ databases">
        <title>Genome-Based Taxonomic Classification of the Phylum Actinobacteria.</title>
        <authorList>
            <person name="Gao Y."/>
        </authorList>
    </citation>
    <scope>NUCLEOTIDE SEQUENCE</scope>
    <source>
        <strain evidence="3">KLBMP 8922</strain>
    </source>
</reference>
<comment type="caution">
    <text evidence="3">The sequence shown here is derived from an EMBL/GenBank/DDBJ whole genome shotgun (WGS) entry which is preliminary data.</text>
</comment>
<dbReference type="AlphaFoldDB" id="A0AA41TYS3"/>
<dbReference type="Proteomes" id="UP001165378">
    <property type="component" value="Unassembled WGS sequence"/>
</dbReference>
<evidence type="ECO:0000256" key="1">
    <source>
        <dbReference type="SAM" id="Phobius"/>
    </source>
</evidence>
<evidence type="ECO:0000256" key="2">
    <source>
        <dbReference type="SAM" id="SignalP"/>
    </source>
</evidence>
<sequence>MTSVLRRFLLVLSAALLTVGVSLSRPAAAERPPSTPEPPSACIYVPEDWSGFEFSYYCKEANKEAGPWFNVHADYYVNISRDDKASTWDRWGEYTGQPCPREDDYHGLFTRTRGECLTDWNWTGIGMWMRGQDGRGFLGATHLLENIRRNPCDALTEPEAAPIKANCFDVRKTNPCTKVSTKEQQNKCNAAHPWFTWRPPDAYDYDDPNSCKFDPDLVTAHCPGTQVITKGKVSAPASVWEAISEGLGVLVLLVFIAGAFGLLLHLYFGVQSYRNGDTVAAVFGRMTYTLLACVGALGVTGLVWIFFNA</sequence>
<organism evidence="3 4">
    <name type="scientific">Yinghuangia soli</name>
    <dbReference type="NCBI Taxonomy" id="2908204"/>
    <lineage>
        <taxon>Bacteria</taxon>
        <taxon>Bacillati</taxon>
        <taxon>Actinomycetota</taxon>
        <taxon>Actinomycetes</taxon>
        <taxon>Kitasatosporales</taxon>
        <taxon>Streptomycetaceae</taxon>
        <taxon>Yinghuangia</taxon>
    </lineage>
</organism>
<keyword evidence="1" id="KW-0472">Membrane</keyword>
<protein>
    <submittedName>
        <fullName evidence="3">Uncharacterized protein</fullName>
    </submittedName>
</protein>
<feature type="transmembrane region" description="Helical" evidence="1">
    <location>
        <begin position="288"/>
        <end position="307"/>
    </location>
</feature>
<keyword evidence="1" id="KW-0812">Transmembrane</keyword>
<dbReference type="RefSeq" id="WP_235050864.1">
    <property type="nucleotide sequence ID" value="NZ_JAKFHA010000002.1"/>
</dbReference>
<keyword evidence="4" id="KW-1185">Reference proteome</keyword>
<feature type="transmembrane region" description="Helical" evidence="1">
    <location>
        <begin position="247"/>
        <end position="268"/>
    </location>
</feature>
<gene>
    <name evidence="3" type="ORF">LZ495_05755</name>
</gene>
<accession>A0AA41TYS3</accession>
<dbReference type="EMBL" id="JAKFHA010000002">
    <property type="protein sequence ID" value="MCF2526726.1"/>
    <property type="molecule type" value="Genomic_DNA"/>
</dbReference>
<evidence type="ECO:0000313" key="4">
    <source>
        <dbReference type="Proteomes" id="UP001165378"/>
    </source>
</evidence>
<evidence type="ECO:0000313" key="3">
    <source>
        <dbReference type="EMBL" id="MCF2526726.1"/>
    </source>
</evidence>
<keyword evidence="1" id="KW-1133">Transmembrane helix</keyword>
<feature type="signal peptide" evidence="2">
    <location>
        <begin position="1"/>
        <end position="29"/>
    </location>
</feature>
<proteinExistence type="predicted"/>